<evidence type="ECO:0000313" key="4">
    <source>
        <dbReference type="Proteomes" id="UP000198372"/>
    </source>
</evidence>
<feature type="region of interest" description="Disordered" evidence="1">
    <location>
        <begin position="817"/>
        <end position="853"/>
    </location>
</feature>
<dbReference type="PROSITE" id="PS51840">
    <property type="entry name" value="C2_NT"/>
    <property type="match status" value="1"/>
</dbReference>
<evidence type="ECO:0000256" key="1">
    <source>
        <dbReference type="SAM" id="MobiDB-lite"/>
    </source>
</evidence>
<reference evidence="4" key="1">
    <citation type="submission" date="2016-09" db="EMBL/GenBank/DDBJ databases">
        <authorList>
            <person name="Jeantristanb JTB J.-T."/>
            <person name="Ricardo R."/>
        </authorList>
    </citation>
    <scope>NUCLEOTIDE SEQUENCE [LARGE SCALE GENOMIC DNA]</scope>
</reference>
<feature type="region of interest" description="Disordered" evidence="1">
    <location>
        <begin position="204"/>
        <end position="241"/>
    </location>
</feature>
<dbReference type="EMBL" id="FMSP01000002">
    <property type="protein sequence ID" value="SCV67393.1"/>
    <property type="molecule type" value="Genomic_DNA"/>
</dbReference>
<feature type="compositionally biased region" description="Low complexity" evidence="1">
    <location>
        <begin position="204"/>
        <end position="217"/>
    </location>
</feature>
<feature type="region of interest" description="Disordered" evidence="1">
    <location>
        <begin position="387"/>
        <end position="496"/>
    </location>
</feature>
<feature type="compositionally biased region" description="Basic and acidic residues" evidence="1">
    <location>
        <begin position="637"/>
        <end position="655"/>
    </location>
</feature>
<feature type="compositionally biased region" description="Polar residues" evidence="1">
    <location>
        <begin position="157"/>
        <end position="175"/>
    </location>
</feature>
<feature type="compositionally biased region" description="Polar residues" evidence="1">
    <location>
        <begin position="390"/>
        <end position="428"/>
    </location>
</feature>
<feature type="compositionally biased region" description="Basic and acidic residues" evidence="1">
    <location>
        <begin position="763"/>
        <end position="779"/>
    </location>
</feature>
<feature type="domain" description="C2 NT-type" evidence="2">
    <location>
        <begin position="6"/>
        <end position="375"/>
    </location>
</feature>
<name>A0A238F614_9BASI</name>
<feature type="region of interest" description="Disordered" evidence="1">
    <location>
        <begin position="85"/>
        <end position="104"/>
    </location>
</feature>
<feature type="compositionally biased region" description="Low complexity" evidence="1">
    <location>
        <begin position="729"/>
        <end position="743"/>
    </location>
</feature>
<dbReference type="PANTHER" id="PTHR21456">
    <property type="entry name" value="FAMILY WITH SEQUENCE SIMILARITY 102"/>
    <property type="match status" value="1"/>
</dbReference>
<feature type="region of interest" description="Disordered" evidence="1">
    <location>
        <begin position="118"/>
        <end position="189"/>
    </location>
</feature>
<dbReference type="STRING" id="269621.A0A238F614"/>
<dbReference type="AlphaFoldDB" id="A0A238F614"/>
<feature type="region of interest" description="Disordered" evidence="1">
    <location>
        <begin position="540"/>
        <end position="802"/>
    </location>
</feature>
<feature type="compositionally biased region" description="Polar residues" evidence="1">
    <location>
        <begin position="231"/>
        <end position="241"/>
    </location>
</feature>
<feature type="compositionally biased region" description="Polar residues" evidence="1">
    <location>
        <begin position="552"/>
        <end position="569"/>
    </location>
</feature>
<dbReference type="Proteomes" id="UP000198372">
    <property type="component" value="Unassembled WGS sequence"/>
</dbReference>
<dbReference type="OrthoDB" id="3365224at2759"/>
<dbReference type="Pfam" id="PF10358">
    <property type="entry name" value="NT-C2"/>
    <property type="match status" value="1"/>
</dbReference>
<feature type="compositionally biased region" description="Polar residues" evidence="1">
    <location>
        <begin position="441"/>
        <end position="468"/>
    </location>
</feature>
<feature type="compositionally biased region" description="Low complexity" evidence="1">
    <location>
        <begin position="750"/>
        <end position="762"/>
    </location>
</feature>
<accession>A0A238F614</accession>
<feature type="compositionally biased region" description="Low complexity" evidence="1">
    <location>
        <begin position="678"/>
        <end position="689"/>
    </location>
</feature>
<evidence type="ECO:0000313" key="3">
    <source>
        <dbReference type="EMBL" id="SCV67393.1"/>
    </source>
</evidence>
<evidence type="ECO:0000259" key="2">
    <source>
        <dbReference type="PROSITE" id="PS51840"/>
    </source>
</evidence>
<keyword evidence="4" id="KW-1185">Reference proteome</keyword>
<feature type="compositionally biased region" description="Basic and acidic residues" evidence="1">
    <location>
        <begin position="827"/>
        <end position="839"/>
    </location>
</feature>
<feature type="compositionally biased region" description="Polar residues" evidence="1">
    <location>
        <begin position="604"/>
        <end position="633"/>
    </location>
</feature>
<feature type="compositionally biased region" description="Low complexity" evidence="1">
    <location>
        <begin position="127"/>
        <end position="149"/>
    </location>
</feature>
<proteinExistence type="predicted"/>
<dbReference type="PANTHER" id="PTHR21456:SF1">
    <property type="entry name" value="C2 NT-TYPE DOMAIN-CONTAINING PROTEIN"/>
    <property type="match status" value="1"/>
</dbReference>
<sequence>MERLAERLGLGRTTTFVAHVTIHELLQVPLVSGRFKVDWKYKDATSDKVGSSFDHRYAQSTKPGAAAGTAAGASLDEFVPAATISDAKSPITPTPSNPRGEHAHQSNMLHPLSALHQTRTASTERGAPAPSSVESLSSASNSTSKPTNSFQGRSPLPRSTSAHSVASDTLKSPTTPGLGDYAKTPNPNRTPVVGYTATFARHASGASAQQSFSSLGGNDRDDHDQEDAFPSGQQRRASIPTVSYISVDHTEPKGSTSWAPLRSHTATFNRVISCPVAIPLRSIRSPSSSSSLTSATTAGATPRHILQPCSLKLRVRQEVPGDEEGKTKEVKMGQVVLDLSQFVTLAKGKEPTARRYLLRDCKTNATLRVTVRMEFLAGERSYVAPPLKTGQITPSNKSAMASSTNSPFSRSTTSLTKDNKNIARSITNGGAGGSTMGSPAMSRTNSITSVSTRGDRSSPSPATSSNTKKGWRPTVPAHWPSMSPSAGSLGTRHESERSADEIIDVIFSPADHWKSPHPTSHQYERSGLHHQMNFPNRSAEALQDGTNDGPRHSSSTNGDVSSTGESTTQARRDKKAWRFMPLSRKMPMTATPESISPAPRSADLSGTFNGSSTFRPTPSRQSSMRSDMGSASRSRWHAGEQESKHEETEDAEPKKAHAGVTSATRPIGEPKFLDGSKRGNSSSSSIGGKPKLKVVTSSERMQQGGKVAPEDAAASDHPPQKNAPTQNPSGSSTAASSYHSTATQGHRLYASDTTSSSASSSHSHSEDEGSDKFDVDESGNRGLTRIARLARAPSSNPLYGGAAGLKSMKLRVQEVSKDAFGFGSSPKKKEKEKEKRPEGDGTTGKMVWNESWQ</sequence>
<dbReference type="InterPro" id="IPR039931">
    <property type="entry name" value="EEIG1/2-like"/>
</dbReference>
<dbReference type="InterPro" id="IPR019448">
    <property type="entry name" value="NT-C2"/>
</dbReference>
<protein>
    <submittedName>
        <fullName evidence="3">BQ2448_5004 protein</fullName>
    </submittedName>
</protein>
<organism evidence="3 4">
    <name type="scientific">Microbotryum intermedium</name>
    <dbReference type="NCBI Taxonomy" id="269621"/>
    <lineage>
        <taxon>Eukaryota</taxon>
        <taxon>Fungi</taxon>
        <taxon>Dikarya</taxon>
        <taxon>Basidiomycota</taxon>
        <taxon>Pucciniomycotina</taxon>
        <taxon>Microbotryomycetes</taxon>
        <taxon>Microbotryales</taxon>
        <taxon>Microbotryaceae</taxon>
        <taxon>Microbotryum</taxon>
    </lineage>
</organism>
<gene>
    <name evidence="3" type="ORF">BQ2448_5004</name>
</gene>